<keyword evidence="8" id="KW-0808">Transferase</keyword>
<dbReference type="GO" id="GO:0097503">
    <property type="term" value="P:sialylation"/>
    <property type="evidence" value="ECO:0007669"/>
    <property type="project" value="TreeGrafter"/>
</dbReference>
<keyword evidence="25" id="KW-0732">Signal</keyword>
<evidence type="ECO:0000256" key="11">
    <source>
        <dbReference type="ARBA" id="ARBA00022989"/>
    </source>
</evidence>
<reference evidence="26" key="1">
    <citation type="submission" date="2021-04" db="EMBL/GenBank/DDBJ databases">
        <authorList>
            <consortium name="Wellcome Sanger Institute Data Sharing"/>
        </authorList>
    </citation>
    <scope>NUCLEOTIDE SEQUENCE [LARGE SCALE GENOMIC DNA]</scope>
</reference>
<keyword evidence="10" id="KW-0735">Signal-anchor</keyword>
<dbReference type="InParanoid" id="A0A665U3U8"/>
<keyword evidence="14" id="KW-1015">Disulfide bond</keyword>
<evidence type="ECO:0000313" key="26">
    <source>
        <dbReference type="Ensembl" id="ENSENLP00000013976.1"/>
    </source>
</evidence>
<feature type="signal peptide" evidence="25">
    <location>
        <begin position="1"/>
        <end position="24"/>
    </location>
</feature>
<reference evidence="26" key="3">
    <citation type="submission" date="2025-09" db="UniProtKB">
        <authorList>
            <consortium name="Ensembl"/>
        </authorList>
    </citation>
    <scope>IDENTIFICATION</scope>
</reference>
<keyword evidence="6" id="KW-0964">Secreted</keyword>
<evidence type="ECO:0000256" key="17">
    <source>
        <dbReference type="ARBA" id="ARBA00030509"/>
    </source>
</evidence>
<evidence type="ECO:0000256" key="19">
    <source>
        <dbReference type="ARBA" id="ARBA00034249"/>
    </source>
</evidence>
<dbReference type="PANTHER" id="PTHR46059:SF3">
    <property type="entry name" value="BETA-GALACTOSIDE ALPHA-2,6-SIALYLTRANSFERASE 2"/>
    <property type="match status" value="1"/>
</dbReference>
<protein>
    <recommendedName>
        <fullName evidence="21">Beta-galactoside alpha-2,6-sialyltransferase 1</fullName>
        <ecNumber evidence="20">2.4.3.1</ecNumber>
    </recommendedName>
    <alternativeName>
        <fullName evidence="5">Beta-galactoside alpha-2,6-sialyltransferase 2</fullName>
    </alternativeName>
    <alternativeName>
        <fullName evidence="24">CMP-N-acetylneuraminate-beta-galactosamide-alpha-2,6-sialyltransferase 1</fullName>
    </alternativeName>
    <alternativeName>
        <fullName evidence="17">CMP-N-acetylneuraminate-beta-galactosamide-alpha-2,6-sialyltransferase 2</fullName>
    </alternativeName>
    <alternativeName>
        <fullName evidence="23">ST6Gal I</fullName>
    </alternativeName>
    <alternativeName>
        <fullName evidence="16">ST6Gal II</fullName>
    </alternativeName>
    <alternativeName>
        <fullName evidence="22">Sialyltransferase 1</fullName>
    </alternativeName>
    <alternativeName>
        <fullName evidence="18">Sialyltransferase 2</fullName>
    </alternativeName>
</protein>
<dbReference type="Ensembl" id="ENSENLT00000014550.1">
    <property type="protein sequence ID" value="ENSENLP00000013976.1"/>
    <property type="gene ID" value="ENSENLG00000006585.1"/>
</dbReference>
<keyword evidence="13" id="KW-0472">Membrane</keyword>
<evidence type="ECO:0000256" key="13">
    <source>
        <dbReference type="ARBA" id="ARBA00023136"/>
    </source>
</evidence>
<dbReference type="InterPro" id="IPR038578">
    <property type="entry name" value="GT29-like_sf"/>
</dbReference>
<evidence type="ECO:0000256" key="3">
    <source>
        <dbReference type="ARBA" id="ARBA00004922"/>
    </source>
</evidence>
<keyword evidence="15" id="KW-0325">Glycoprotein</keyword>
<dbReference type="GO" id="GO:0005576">
    <property type="term" value="C:extracellular region"/>
    <property type="evidence" value="ECO:0007669"/>
    <property type="project" value="UniProtKB-SubCell"/>
</dbReference>
<evidence type="ECO:0000256" key="9">
    <source>
        <dbReference type="ARBA" id="ARBA00022692"/>
    </source>
</evidence>
<comment type="catalytic activity">
    <reaction evidence="19">
        <text>a beta-D-galactoside + CMP-N-acetyl-beta-neuraminate = an N-acetyl-alpha-neuraminyl-(2-&gt;6)-beta-D-galactosyl derivative + CMP + H(+)</text>
        <dbReference type="Rhea" id="RHEA:52104"/>
        <dbReference type="ChEBI" id="CHEBI:15378"/>
        <dbReference type="ChEBI" id="CHEBI:28034"/>
        <dbReference type="ChEBI" id="CHEBI:57812"/>
        <dbReference type="ChEBI" id="CHEBI:60377"/>
        <dbReference type="ChEBI" id="CHEBI:136398"/>
        <dbReference type="EC" id="2.4.3.1"/>
    </reaction>
</comment>
<dbReference type="OMA" id="LANPKHN"/>
<dbReference type="FunFam" id="3.90.1480.20:FF:000012">
    <property type="entry name" value="ST6 beta-galactoside alpha-2,6-sialyltransferase 1"/>
    <property type="match status" value="1"/>
</dbReference>
<comment type="pathway">
    <text evidence="3">Protein modification; protein glycosylation.</text>
</comment>
<dbReference type="GO" id="GO:0003835">
    <property type="term" value="F:beta-galactoside alpha-2,6-sialyltransferase activity"/>
    <property type="evidence" value="ECO:0007669"/>
    <property type="project" value="UniProtKB-EC"/>
</dbReference>
<evidence type="ECO:0000256" key="6">
    <source>
        <dbReference type="ARBA" id="ARBA00022525"/>
    </source>
</evidence>
<evidence type="ECO:0000256" key="18">
    <source>
        <dbReference type="ARBA" id="ARBA00032076"/>
    </source>
</evidence>
<dbReference type="Pfam" id="PF00777">
    <property type="entry name" value="Glyco_transf_29"/>
    <property type="match status" value="1"/>
</dbReference>
<evidence type="ECO:0000256" key="15">
    <source>
        <dbReference type="ARBA" id="ARBA00023180"/>
    </source>
</evidence>
<dbReference type="EC" id="2.4.3.1" evidence="20"/>
<dbReference type="PANTHER" id="PTHR46059">
    <property type="entry name" value="BETA-GALACTOSIDE ALPHA-2,6-SIALYLTRANSFERASE"/>
    <property type="match status" value="1"/>
</dbReference>
<comment type="similarity">
    <text evidence="4">Belongs to the glycosyltransferase 29 family.</text>
</comment>
<evidence type="ECO:0000256" key="25">
    <source>
        <dbReference type="SAM" id="SignalP"/>
    </source>
</evidence>
<evidence type="ECO:0000256" key="22">
    <source>
        <dbReference type="ARBA" id="ARBA00076526"/>
    </source>
</evidence>
<proteinExistence type="inferred from homology"/>
<dbReference type="Gene3D" id="3.90.1480.20">
    <property type="entry name" value="Glycosyl transferase family 29"/>
    <property type="match status" value="1"/>
</dbReference>
<evidence type="ECO:0000256" key="5">
    <source>
        <dbReference type="ARBA" id="ARBA00020782"/>
    </source>
</evidence>
<evidence type="ECO:0000256" key="24">
    <source>
        <dbReference type="ARBA" id="ARBA00080062"/>
    </source>
</evidence>
<evidence type="ECO:0000256" key="16">
    <source>
        <dbReference type="ARBA" id="ARBA00030410"/>
    </source>
</evidence>
<dbReference type="AlphaFoldDB" id="A0A665U3U8"/>
<reference evidence="26" key="2">
    <citation type="submission" date="2025-08" db="UniProtKB">
        <authorList>
            <consortium name="Ensembl"/>
        </authorList>
    </citation>
    <scope>IDENTIFICATION</scope>
</reference>
<evidence type="ECO:0000256" key="1">
    <source>
        <dbReference type="ARBA" id="ARBA00004447"/>
    </source>
</evidence>
<evidence type="ECO:0000256" key="7">
    <source>
        <dbReference type="ARBA" id="ARBA00022676"/>
    </source>
</evidence>
<keyword evidence="27" id="KW-1185">Reference proteome</keyword>
<dbReference type="Proteomes" id="UP000472264">
    <property type="component" value="Chromosome 2"/>
</dbReference>
<evidence type="ECO:0000256" key="20">
    <source>
        <dbReference type="ARBA" id="ARBA00034329"/>
    </source>
</evidence>
<evidence type="ECO:0000256" key="14">
    <source>
        <dbReference type="ARBA" id="ARBA00023157"/>
    </source>
</evidence>
<dbReference type="InterPro" id="IPR001675">
    <property type="entry name" value="Glyco_trans_29"/>
</dbReference>
<evidence type="ECO:0000256" key="4">
    <source>
        <dbReference type="ARBA" id="ARBA00006003"/>
    </source>
</evidence>
<dbReference type="GO" id="GO:0032580">
    <property type="term" value="C:Golgi cisterna membrane"/>
    <property type="evidence" value="ECO:0007669"/>
    <property type="project" value="UniProtKB-SubCell"/>
</dbReference>
<keyword evidence="9" id="KW-0812">Transmembrane</keyword>
<evidence type="ECO:0000256" key="21">
    <source>
        <dbReference type="ARBA" id="ARBA00069321"/>
    </source>
</evidence>
<sequence>MKSWRKWTLVVLLVWLLLFLLLLGHILDPRSPSVPQTRSSDSGLIRTEARHLTSVIQRGNRTPSWSLSPAGLSEDWRKMKTDFWFRSWDYYRKQSLELLQGLWSGNLSNKHRVDSRGPTGAHRSSPQLYCDLKWRTTIRTLDGTEKPFSSLGWDRLVPSLSLQELQTSHYESCAVVTSAGALLNSSLRLEIGKTPHRGFERDVGNKTTIRIINSQIVARPKHRFSSSSLYQDVTLLVWDPAPYSANLTQWFKTPDFDLFSPYVERRRIRPEQPFYILHPQFIWSLWDLIRDNTEEPIQPNPPHQASLVSVYEFIPSLRHTDLSHYHECYHDAACTLGAYHPLLYEKLLIQRVNRGEKDELKMKGKVRLRGLSSVHCQT</sequence>
<feature type="chain" id="PRO_5025503404" description="Beta-galactoside alpha-2,6-sialyltransferase 1" evidence="25">
    <location>
        <begin position="25"/>
        <end position="378"/>
    </location>
</feature>
<organism evidence="26 27">
    <name type="scientific">Echeneis naucrates</name>
    <name type="common">Live sharksucker</name>
    <dbReference type="NCBI Taxonomy" id="173247"/>
    <lineage>
        <taxon>Eukaryota</taxon>
        <taxon>Metazoa</taxon>
        <taxon>Chordata</taxon>
        <taxon>Craniata</taxon>
        <taxon>Vertebrata</taxon>
        <taxon>Euteleostomi</taxon>
        <taxon>Actinopterygii</taxon>
        <taxon>Neopterygii</taxon>
        <taxon>Teleostei</taxon>
        <taxon>Neoteleostei</taxon>
        <taxon>Acanthomorphata</taxon>
        <taxon>Carangaria</taxon>
        <taxon>Carangiformes</taxon>
        <taxon>Echeneidae</taxon>
        <taxon>Echeneis</taxon>
    </lineage>
</organism>
<evidence type="ECO:0000256" key="10">
    <source>
        <dbReference type="ARBA" id="ARBA00022968"/>
    </source>
</evidence>
<comment type="subcellular location">
    <subcellularLocation>
        <location evidence="1">Golgi apparatus</location>
        <location evidence="1">Golgi stack membrane</location>
        <topology evidence="1">Single-pass type II membrane protein</topology>
    </subcellularLocation>
    <subcellularLocation>
        <location evidence="2">Secreted</location>
    </subcellularLocation>
</comment>
<accession>A0A665U3U8</accession>
<evidence type="ECO:0000256" key="23">
    <source>
        <dbReference type="ARBA" id="ARBA00076676"/>
    </source>
</evidence>
<keyword evidence="7" id="KW-0328">Glycosyltransferase</keyword>
<evidence type="ECO:0000256" key="2">
    <source>
        <dbReference type="ARBA" id="ARBA00004613"/>
    </source>
</evidence>
<name>A0A665U3U8_ECHNA</name>
<keyword evidence="12" id="KW-0333">Golgi apparatus</keyword>
<evidence type="ECO:0000256" key="8">
    <source>
        <dbReference type="ARBA" id="ARBA00022679"/>
    </source>
</evidence>
<evidence type="ECO:0000313" key="27">
    <source>
        <dbReference type="Proteomes" id="UP000472264"/>
    </source>
</evidence>
<evidence type="ECO:0000256" key="12">
    <source>
        <dbReference type="ARBA" id="ARBA00023034"/>
    </source>
</evidence>
<keyword evidence="11" id="KW-1133">Transmembrane helix</keyword>